<dbReference type="SUPFAM" id="SSF81901">
    <property type="entry name" value="HCP-like"/>
    <property type="match status" value="1"/>
</dbReference>
<sequence>MNKPLLAKHVSAVIKHQKDPLKALETFKSVKNEDGFKHNLSTYKCMVDKLGSHGKFEAMEFLLSDMRVDIDNRMVEAVYIGAMKSYGKRGKVQEAVNVFERMDFYNCEPSVMSYNAIMNILVEHRHYVQAHKVYLRLKERRITPDVYTYTIRIKLFCRTARFNAALRLLNSMASQGCDVNAVTYCTIVGGLYEDEYEVEALKLFCQMLSLEICPDITTFNKLINVLCRKGDVRETERLLSKVFKRGISPNLFTYNIFIEGLCEKKSVNEAANLLCIIRREDFTPDVVSYNLVIRGLCKNGKVVEAERYLHQMINKGFDPDAFTYNSIINAYCKSGMVQNADMILRDAVFKGFVPDVFTYCSLIEGLCKIGDVERAMTVFDEAETTGLTRNVVLYNTIIKGLSQQGLILEALQFINEMLRIGCYPGIWTYNTVINGLCKMGCLADANNLVDDAMTRGCLPDIFTFNTLIDGYCKQLKLDTAIEIIGKMWDYGAIPDVITYNTLLDGLCKKSEFDAVMGIFETMVSKGCRPNVITYNILIETHCKFRKLDEALQLLEQMKQTGLAPDLVTFGTLINGYCKIGDLTGACQIFRKCDQVYGLSHTVATYNILISACSEKLSMDMARSLFHEMVEKGCLPDNYTYCVLIDGFCKAGRYQAGYKYLLDGIEKGFRLSLVTCGRVLNCLCVKHRVREAVGVIQLMARKGIVPGIVENILNSAKREIAAPKIIVEDLLKKSCIAYYTYEVLYDGIRDKKLRKKSIS</sequence>
<evidence type="ECO:0000313" key="5">
    <source>
        <dbReference type="Proteomes" id="UP001443914"/>
    </source>
</evidence>
<feature type="repeat" description="PPR" evidence="3">
    <location>
        <begin position="285"/>
        <end position="319"/>
    </location>
</feature>
<feature type="repeat" description="PPR" evidence="3">
    <location>
        <begin position="75"/>
        <end position="109"/>
    </location>
</feature>
<dbReference type="Pfam" id="PF12854">
    <property type="entry name" value="PPR_1"/>
    <property type="match status" value="3"/>
</dbReference>
<comment type="caution">
    <text evidence="4">The sequence shown here is derived from an EMBL/GenBank/DDBJ whole genome shotgun (WGS) entry which is preliminary data.</text>
</comment>
<dbReference type="Gene3D" id="1.25.40.10">
    <property type="entry name" value="Tetratricopeptide repeat domain"/>
    <property type="match status" value="8"/>
</dbReference>
<feature type="repeat" description="PPR" evidence="3">
    <location>
        <begin position="110"/>
        <end position="144"/>
    </location>
</feature>
<feature type="repeat" description="PPR" evidence="3">
    <location>
        <begin position="355"/>
        <end position="389"/>
    </location>
</feature>
<dbReference type="InterPro" id="IPR002885">
    <property type="entry name" value="PPR_rpt"/>
</dbReference>
<evidence type="ECO:0000256" key="3">
    <source>
        <dbReference type="PROSITE-ProRule" id="PRU00708"/>
    </source>
</evidence>
<keyword evidence="2" id="KW-0677">Repeat</keyword>
<dbReference type="InterPro" id="IPR011990">
    <property type="entry name" value="TPR-like_helical_dom_sf"/>
</dbReference>
<evidence type="ECO:0000256" key="2">
    <source>
        <dbReference type="ARBA" id="ARBA00022737"/>
    </source>
</evidence>
<feature type="repeat" description="PPR" evidence="3">
    <location>
        <begin position="390"/>
        <end position="424"/>
    </location>
</feature>
<feature type="repeat" description="PPR" evidence="3">
    <location>
        <begin position="250"/>
        <end position="284"/>
    </location>
</feature>
<feature type="repeat" description="PPR" evidence="3">
    <location>
        <begin position="180"/>
        <end position="214"/>
    </location>
</feature>
<dbReference type="EMBL" id="JBDFQZ010000002">
    <property type="protein sequence ID" value="KAK9748046.1"/>
    <property type="molecule type" value="Genomic_DNA"/>
</dbReference>
<accession>A0AAW1MQ10</accession>
<keyword evidence="5" id="KW-1185">Reference proteome</keyword>
<evidence type="ECO:0000256" key="1">
    <source>
        <dbReference type="ARBA" id="ARBA00007626"/>
    </source>
</evidence>
<feature type="repeat" description="PPR" evidence="3">
    <location>
        <begin position="530"/>
        <end position="564"/>
    </location>
</feature>
<evidence type="ECO:0008006" key="6">
    <source>
        <dbReference type="Google" id="ProtNLM"/>
    </source>
</evidence>
<feature type="repeat" description="PPR" evidence="3">
    <location>
        <begin position="145"/>
        <end position="179"/>
    </location>
</feature>
<dbReference type="NCBIfam" id="TIGR00756">
    <property type="entry name" value="PPR"/>
    <property type="match status" value="18"/>
</dbReference>
<comment type="similarity">
    <text evidence="1">Belongs to the PPR family. P subfamily.</text>
</comment>
<feature type="repeat" description="PPR" evidence="3">
    <location>
        <begin position="495"/>
        <end position="529"/>
    </location>
</feature>
<feature type="repeat" description="PPR" evidence="3">
    <location>
        <begin position="425"/>
        <end position="459"/>
    </location>
</feature>
<organism evidence="4 5">
    <name type="scientific">Saponaria officinalis</name>
    <name type="common">Common soapwort</name>
    <name type="synonym">Lychnis saponaria</name>
    <dbReference type="NCBI Taxonomy" id="3572"/>
    <lineage>
        <taxon>Eukaryota</taxon>
        <taxon>Viridiplantae</taxon>
        <taxon>Streptophyta</taxon>
        <taxon>Embryophyta</taxon>
        <taxon>Tracheophyta</taxon>
        <taxon>Spermatophyta</taxon>
        <taxon>Magnoliopsida</taxon>
        <taxon>eudicotyledons</taxon>
        <taxon>Gunneridae</taxon>
        <taxon>Pentapetalae</taxon>
        <taxon>Caryophyllales</taxon>
        <taxon>Caryophyllaceae</taxon>
        <taxon>Caryophylleae</taxon>
        <taxon>Saponaria</taxon>
    </lineage>
</organism>
<reference evidence="4 5" key="1">
    <citation type="submission" date="2024-03" db="EMBL/GenBank/DDBJ databases">
        <title>WGS assembly of Saponaria officinalis var. Norfolk2.</title>
        <authorList>
            <person name="Jenkins J."/>
            <person name="Shu S."/>
            <person name="Grimwood J."/>
            <person name="Barry K."/>
            <person name="Goodstein D."/>
            <person name="Schmutz J."/>
            <person name="Leebens-Mack J."/>
            <person name="Osbourn A."/>
        </authorList>
    </citation>
    <scope>NUCLEOTIDE SEQUENCE [LARGE SCALE GENOMIC DNA]</scope>
    <source>
        <strain evidence="5">cv. Norfolk2</strain>
        <strain evidence="4">JIC</strain>
        <tissue evidence="4">Leaf</tissue>
    </source>
</reference>
<protein>
    <recommendedName>
        <fullName evidence="6">Pentatricopeptide repeat-containing protein</fullName>
    </recommendedName>
</protein>
<feature type="repeat" description="PPR" evidence="3">
    <location>
        <begin position="601"/>
        <end position="635"/>
    </location>
</feature>
<feature type="repeat" description="PPR" evidence="3">
    <location>
        <begin position="215"/>
        <end position="249"/>
    </location>
</feature>
<name>A0AAW1MQ10_SAPOF</name>
<dbReference type="PROSITE" id="PS51375">
    <property type="entry name" value="PPR"/>
    <property type="match status" value="18"/>
</dbReference>
<proteinExistence type="inferred from homology"/>
<dbReference type="EMBL" id="JBDFQZ010000002">
    <property type="protein sequence ID" value="KAK9748047.1"/>
    <property type="molecule type" value="Genomic_DNA"/>
</dbReference>
<gene>
    <name evidence="4" type="ORF">RND81_02G031700</name>
</gene>
<feature type="repeat" description="PPR" evidence="3">
    <location>
        <begin position="460"/>
        <end position="494"/>
    </location>
</feature>
<dbReference type="Pfam" id="PF13041">
    <property type="entry name" value="PPR_2"/>
    <property type="match status" value="6"/>
</dbReference>
<dbReference type="AlphaFoldDB" id="A0AAW1MQ10"/>
<dbReference type="PANTHER" id="PTHR47941">
    <property type="entry name" value="PENTATRICOPEPTIDE REPEAT-CONTAINING PROTEIN 3, MITOCHONDRIAL"/>
    <property type="match status" value="1"/>
</dbReference>
<feature type="repeat" description="PPR" evidence="3">
    <location>
        <begin position="320"/>
        <end position="354"/>
    </location>
</feature>
<feature type="repeat" description="PPR" evidence="3">
    <location>
        <begin position="671"/>
        <end position="705"/>
    </location>
</feature>
<dbReference type="Pfam" id="PF01535">
    <property type="entry name" value="PPR"/>
    <property type="match status" value="4"/>
</dbReference>
<evidence type="ECO:0000313" key="4">
    <source>
        <dbReference type="EMBL" id="KAK9748046.1"/>
    </source>
</evidence>
<dbReference type="Proteomes" id="UP001443914">
    <property type="component" value="Unassembled WGS sequence"/>
</dbReference>
<feature type="repeat" description="PPR" evidence="3">
    <location>
        <begin position="636"/>
        <end position="670"/>
    </location>
</feature>
<feature type="repeat" description="PPR" evidence="3">
    <location>
        <begin position="565"/>
        <end position="595"/>
    </location>
</feature>